<gene>
    <name evidence="3" type="ORF">CVT23_13815</name>
</gene>
<feature type="domain" description="AMP-binding enzyme C-terminal" evidence="2">
    <location>
        <begin position="426"/>
        <end position="501"/>
    </location>
</feature>
<keyword evidence="4" id="KW-1185">Reference proteome</keyword>
<dbReference type="RefSeq" id="WP_109794189.1">
    <property type="nucleotide sequence ID" value="NZ_PHIG01000037.1"/>
</dbReference>
<dbReference type="Pfam" id="PF13193">
    <property type="entry name" value="AMP-binding_C"/>
    <property type="match status" value="1"/>
</dbReference>
<dbReference type="InterPro" id="IPR050237">
    <property type="entry name" value="ATP-dep_AMP-bd_enzyme"/>
</dbReference>
<dbReference type="Pfam" id="PF00501">
    <property type="entry name" value="AMP-binding"/>
    <property type="match status" value="1"/>
</dbReference>
<comment type="caution">
    <text evidence="3">The sequence shown here is derived from an EMBL/GenBank/DDBJ whole genome shotgun (WGS) entry which is preliminary data.</text>
</comment>
<dbReference type="Gene3D" id="3.40.50.12780">
    <property type="entry name" value="N-terminal domain of ligase-like"/>
    <property type="match status" value="1"/>
</dbReference>
<feature type="domain" description="AMP-dependent synthetase/ligase" evidence="1">
    <location>
        <begin position="19"/>
        <end position="376"/>
    </location>
</feature>
<evidence type="ECO:0000313" key="4">
    <source>
        <dbReference type="Proteomes" id="UP000229498"/>
    </source>
</evidence>
<dbReference type="PANTHER" id="PTHR43767:SF7">
    <property type="entry name" value="MEDIUM_LONG-CHAIN-FATTY-ACID--COA LIGASE FADD8"/>
    <property type="match status" value="1"/>
</dbReference>
<proteinExistence type="predicted"/>
<dbReference type="PROSITE" id="PS00455">
    <property type="entry name" value="AMP_BINDING"/>
    <property type="match status" value="1"/>
</dbReference>
<evidence type="ECO:0000259" key="1">
    <source>
        <dbReference type="Pfam" id="PF00501"/>
    </source>
</evidence>
<protein>
    <submittedName>
        <fullName evidence="3">Acyl-CoA synthetase</fullName>
    </submittedName>
</protein>
<evidence type="ECO:0000313" key="3">
    <source>
        <dbReference type="EMBL" id="PJK29123.1"/>
    </source>
</evidence>
<dbReference type="InterPro" id="IPR045851">
    <property type="entry name" value="AMP-bd_C_sf"/>
</dbReference>
<dbReference type="AlphaFoldDB" id="A0A2M9G096"/>
<organism evidence="3 4">
    <name type="scientific">Minwuia thermotolerans</name>
    <dbReference type="NCBI Taxonomy" id="2056226"/>
    <lineage>
        <taxon>Bacteria</taxon>
        <taxon>Pseudomonadati</taxon>
        <taxon>Pseudomonadota</taxon>
        <taxon>Alphaproteobacteria</taxon>
        <taxon>Minwuiales</taxon>
        <taxon>Minwuiaceae</taxon>
        <taxon>Minwuia</taxon>
    </lineage>
</organism>
<dbReference type="EMBL" id="PHIG01000037">
    <property type="protein sequence ID" value="PJK29123.1"/>
    <property type="molecule type" value="Genomic_DNA"/>
</dbReference>
<dbReference type="InterPro" id="IPR025110">
    <property type="entry name" value="AMP-bd_C"/>
</dbReference>
<dbReference type="Proteomes" id="UP000229498">
    <property type="component" value="Unassembled WGS sequence"/>
</dbReference>
<dbReference type="InterPro" id="IPR042099">
    <property type="entry name" value="ANL_N_sf"/>
</dbReference>
<dbReference type="PANTHER" id="PTHR43767">
    <property type="entry name" value="LONG-CHAIN-FATTY-ACID--COA LIGASE"/>
    <property type="match status" value="1"/>
</dbReference>
<evidence type="ECO:0000259" key="2">
    <source>
        <dbReference type="Pfam" id="PF13193"/>
    </source>
</evidence>
<accession>A0A2M9G096</accession>
<dbReference type="OrthoDB" id="9803968at2"/>
<reference evidence="3 4" key="1">
    <citation type="submission" date="2017-11" db="EMBL/GenBank/DDBJ databases">
        <title>Draft genome sequence of Rhizobiales bacterium SY3-13.</title>
        <authorList>
            <person name="Sun C."/>
        </authorList>
    </citation>
    <scope>NUCLEOTIDE SEQUENCE [LARGE SCALE GENOMIC DNA]</scope>
    <source>
        <strain evidence="3 4">SY3-13</strain>
    </source>
</reference>
<dbReference type="Gene3D" id="3.30.300.30">
    <property type="match status" value="1"/>
</dbReference>
<sequence>MSDGLHTGMTSSEMVMRDFRRFGDRVAFDGYGGRYTYAQALDLVARYQAVFKRHGVKRRERISLLNANRAEAYLAGIAAQALGVCMTPLHTLGSYEDHRFTLEDAEIDYLFVDSENYMDRGRELTGGVGRLKQTFTLGLADYGVDLRAAAEAAGAVNPVIEAQTDDPVWISYTGGTTGKPKGGLRTHPSFVAMATSILASFEFPAWTNYLAVAPISHVGGTKLPAVLHLGGKVTFMKGFDPEEVLATIERERITMSLLVPTMIYLLLDHPRLEKTDLSSLEYLLYGASPMSPTRLMEGLERIGPVFGQLYGQTEGYPISVLRKADHDRKRPDLFASCGFPCPNVQVRLLDEDLNEVADGEPGEICVRSGQVMDEYWNRPEQTAETFAGGWLHTGDIARADEQGYLYIVDRKKDMIVSGGFNVFPREIEDVLTSHPDVAMAAVIGVPDEKWGEAVKALIVPKAGVRPDPQALMQLVKEHKGAVQAPKSVDFVDEIPVTPIGKPDKKAIRAKYWPDSGRMVG</sequence>
<dbReference type="InterPro" id="IPR000873">
    <property type="entry name" value="AMP-dep_synth/lig_dom"/>
</dbReference>
<dbReference type="SUPFAM" id="SSF56801">
    <property type="entry name" value="Acetyl-CoA synthetase-like"/>
    <property type="match status" value="1"/>
</dbReference>
<dbReference type="InterPro" id="IPR020845">
    <property type="entry name" value="AMP-binding_CS"/>
</dbReference>
<dbReference type="GO" id="GO:0016877">
    <property type="term" value="F:ligase activity, forming carbon-sulfur bonds"/>
    <property type="evidence" value="ECO:0007669"/>
    <property type="project" value="UniProtKB-ARBA"/>
</dbReference>
<name>A0A2M9G096_9PROT</name>